<dbReference type="Proteomes" id="UP001218231">
    <property type="component" value="Chromosome"/>
</dbReference>
<dbReference type="PROSITE" id="PS51898">
    <property type="entry name" value="TYR_RECOMBINASE"/>
    <property type="match status" value="1"/>
</dbReference>
<organism evidence="4 5">
    <name type="scientific">Novosphingobium humi</name>
    <dbReference type="NCBI Taxonomy" id="2282397"/>
    <lineage>
        <taxon>Bacteria</taxon>
        <taxon>Pseudomonadati</taxon>
        <taxon>Pseudomonadota</taxon>
        <taxon>Alphaproteobacteria</taxon>
        <taxon>Sphingomonadales</taxon>
        <taxon>Sphingomonadaceae</taxon>
        <taxon>Novosphingobium</taxon>
    </lineage>
</organism>
<keyword evidence="5" id="KW-1185">Reference proteome</keyword>
<feature type="domain" description="Tyr recombinase" evidence="3">
    <location>
        <begin position="127"/>
        <end position="336"/>
    </location>
</feature>
<accession>A0ABY7TXX2</accession>
<evidence type="ECO:0000313" key="4">
    <source>
        <dbReference type="EMBL" id="WCT78118.1"/>
    </source>
</evidence>
<keyword evidence="1" id="KW-0229">DNA integration</keyword>
<dbReference type="InterPro" id="IPR002104">
    <property type="entry name" value="Integrase_catalytic"/>
</dbReference>
<evidence type="ECO:0000259" key="3">
    <source>
        <dbReference type="PROSITE" id="PS51898"/>
    </source>
</evidence>
<name>A0ABY7TXX2_9SPHN</name>
<sequence length="365" mass="41072">MVKHNGANERIKRDYFRYLQEAKGRDDATVDGVAKSLARFEEATRGRDFKRFNREMAVAFKRRLAETHNMRTGERLSKATVLATLRDLRGFFFWLAHLPGYKTHIRYDDADYFNLSDKDTAIARARREKKVPTLDQLHRVLATMPTVTVLERRDRALVAFTALTGARVAALASFRLEHIDLAAGVVHQDARTVNTKFGKTFPTWFMPIGGDALAILQDWIEELRRDHLWGPADPLFPSTRMGLGECGGFVAQGLNRHGWATTQPIREIFKRAFEAAGLPAFNPHSFRDMLVHHAMKLNLSPEAMKAWSQNLGHADVMTTFTSYGTVPAHRQGDLIKSAGERSTSADFLNDPDVAALVAKIRGKVA</sequence>
<dbReference type="InterPro" id="IPR011010">
    <property type="entry name" value="DNA_brk_join_enz"/>
</dbReference>
<dbReference type="PANTHER" id="PTHR30349:SF64">
    <property type="entry name" value="PROPHAGE INTEGRASE INTD-RELATED"/>
    <property type="match status" value="1"/>
</dbReference>
<dbReference type="InterPro" id="IPR050090">
    <property type="entry name" value="Tyrosine_recombinase_XerCD"/>
</dbReference>
<dbReference type="EMBL" id="CP117417">
    <property type="protein sequence ID" value="WCT78118.1"/>
    <property type="molecule type" value="Genomic_DNA"/>
</dbReference>
<dbReference type="PANTHER" id="PTHR30349">
    <property type="entry name" value="PHAGE INTEGRASE-RELATED"/>
    <property type="match status" value="1"/>
</dbReference>
<protein>
    <submittedName>
        <fullName evidence="4">Site-specific integrase</fullName>
    </submittedName>
</protein>
<dbReference type="Gene3D" id="1.10.443.10">
    <property type="entry name" value="Intergrase catalytic core"/>
    <property type="match status" value="1"/>
</dbReference>
<dbReference type="InterPro" id="IPR013762">
    <property type="entry name" value="Integrase-like_cat_sf"/>
</dbReference>
<reference evidence="4 5" key="1">
    <citation type="submission" date="2023-02" db="EMBL/GenBank/DDBJ databases">
        <title>Genome sequence of Novosphingobium humi KACC 19094.</title>
        <authorList>
            <person name="Kim S."/>
            <person name="Heo J."/>
            <person name="Kwon S.-W."/>
        </authorList>
    </citation>
    <scope>NUCLEOTIDE SEQUENCE [LARGE SCALE GENOMIC DNA]</scope>
    <source>
        <strain evidence="4 5">KACC 19094</strain>
    </source>
</reference>
<dbReference type="SUPFAM" id="SSF56349">
    <property type="entry name" value="DNA breaking-rejoining enzymes"/>
    <property type="match status" value="1"/>
</dbReference>
<evidence type="ECO:0000256" key="2">
    <source>
        <dbReference type="ARBA" id="ARBA00023172"/>
    </source>
</evidence>
<dbReference type="RefSeq" id="WP_273618461.1">
    <property type="nucleotide sequence ID" value="NZ_CP117417.1"/>
</dbReference>
<evidence type="ECO:0000256" key="1">
    <source>
        <dbReference type="ARBA" id="ARBA00022908"/>
    </source>
</evidence>
<proteinExistence type="predicted"/>
<keyword evidence="2" id="KW-0233">DNA recombination</keyword>
<dbReference type="Pfam" id="PF00589">
    <property type="entry name" value="Phage_integrase"/>
    <property type="match status" value="1"/>
</dbReference>
<evidence type="ECO:0000313" key="5">
    <source>
        <dbReference type="Proteomes" id="UP001218231"/>
    </source>
</evidence>
<dbReference type="CDD" id="cd00397">
    <property type="entry name" value="DNA_BRE_C"/>
    <property type="match status" value="1"/>
</dbReference>
<gene>
    <name evidence="4" type="ORF">PQ457_03850</name>
</gene>